<feature type="compositionally biased region" description="Low complexity" evidence="1">
    <location>
        <begin position="404"/>
        <end position="421"/>
    </location>
</feature>
<dbReference type="Pfam" id="PF13621">
    <property type="entry name" value="Cupin_8"/>
    <property type="match status" value="1"/>
</dbReference>
<evidence type="ECO:0000259" key="2">
    <source>
        <dbReference type="PROSITE" id="PS51184"/>
    </source>
</evidence>
<reference evidence="3" key="2">
    <citation type="journal article" date="2023" name="IMA Fungus">
        <title>Comparative genomic study of the Penicillium genus elucidates a diverse pangenome and 15 lateral gene transfer events.</title>
        <authorList>
            <person name="Petersen C."/>
            <person name="Sorensen T."/>
            <person name="Nielsen M.R."/>
            <person name="Sondergaard T.E."/>
            <person name="Sorensen J.L."/>
            <person name="Fitzpatrick D.A."/>
            <person name="Frisvad J.C."/>
            <person name="Nielsen K.L."/>
        </authorList>
    </citation>
    <scope>NUCLEOTIDE SEQUENCE</scope>
    <source>
        <strain evidence="3">IBT 29495</strain>
    </source>
</reference>
<dbReference type="PANTHER" id="PTHR39474">
    <property type="entry name" value="UNNAMED PRODUCT"/>
    <property type="match status" value="1"/>
</dbReference>
<evidence type="ECO:0000313" key="3">
    <source>
        <dbReference type="EMBL" id="KAJ5502068.1"/>
    </source>
</evidence>
<dbReference type="Gene3D" id="2.60.120.650">
    <property type="entry name" value="Cupin"/>
    <property type="match status" value="1"/>
</dbReference>
<proteinExistence type="predicted"/>
<evidence type="ECO:0000313" key="4">
    <source>
        <dbReference type="Proteomes" id="UP001149954"/>
    </source>
</evidence>
<feature type="region of interest" description="Disordered" evidence="1">
    <location>
        <begin position="399"/>
        <end position="458"/>
    </location>
</feature>
<keyword evidence="4" id="KW-1185">Reference proteome</keyword>
<accession>A0A9X0C4N7</accession>
<dbReference type="OrthoDB" id="263283at2759"/>
<dbReference type="InterPro" id="IPR003347">
    <property type="entry name" value="JmjC_dom"/>
</dbReference>
<gene>
    <name evidence="3" type="ORF">N7463_004942</name>
</gene>
<protein>
    <recommendedName>
        <fullName evidence="2">JmjC domain-containing protein</fullName>
    </recommendedName>
</protein>
<sequence>MKLQPWSRVWTRLPRPGLYNPRSIVRSFSASSHTQYRPLVILENATLDTFQQRCFLPEQPAILPRSTFQDLPALKQWFNRTSPESKPGTSSPVASLNVEYLHKHGAEAFVPLELTESTSTDAASVSDSGTTEMHSFRQFHAPLSLFLDWMRTAETTPQSTRLYLAQCQLFDLPPVLREDFPTPELVARAGKGDVYDTNVWIGHPPTYTPLHRDPNPNLFVQLAGEKVVRLLAPADGQAVFGAVRRQLGKSGSREAAAFRGEEMMQGRERALLDAIVWGTPVSAGSDAGVGFEACLEAGDALFIPKGWWHSIKGIGGGVTASPTSPPPPPKTRTMQVSRTVYRAALLHLSVNPFVRASIPAGTSWTSLNAATQSPNTRLYGILFPQCTTTFKSDCTRQTRTMCDSSSNSTAAASSNAATQNADTQHQVTQEQEQEPKKNLYLPASDPSNPISNQQGEGSIKIDMSGGGTEVKLDHLGPMVVNVDGTLSQIGNWQQMTEIEKSNTMRVLGKRNKKRLEALKAKEKAEGGSGEA</sequence>
<comment type="caution">
    <text evidence="3">The sequence shown here is derived from an EMBL/GenBank/DDBJ whole genome shotgun (WGS) entry which is preliminary data.</text>
</comment>
<dbReference type="SMART" id="SM00558">
    <property type="entry name" value="JmjC"/>
    <property type="match status" value="1"/>
</dbReference>
<dbReference type="Proteomes" id="UP001149954">
    <property type="component" value="Unassembled WGS sequence"/>
</dbReference>
<dbReference type="PANTHER" id="PTHR39474:SF1">
    <property type="entry name" value="FUNGAL SPECIFIC TRANSCRIPTION FACTOR"/>
    <property type="match status" value="1"/>
</dbReference>
<dbReference type="SUPFAM" id="SSF51197">
    <property type="entry name" value="Clavaminate synthase-like"/>
    <property type="match status" value="1"/>
</dbReference>
<dbReference type="PROSITE" id="PS51184">
    <property type="entry name" value="JMJC"/>
    <property type="match status" value="1"/>
</dbReference>
<reference evidence="3" key="1">
    <citation type="submission" date="2022-12" db="EMBL/GenBank/DDBJ databases">
        <authorList>
            <person name="Petersen C."/>
        </authorList>
    </citation>
    <scope>NUCLEOTIDE SEQUENCE</scope>
    <source>
        <strain evidence="3">IBT 29495</strain>
    </source>
</reference>
<organism evidence="3 4">
    <name type="scientific">Penicillium fimorum</name>
    <dbReference type="NCBI Taxonomy" id="1882269"/>
    <lineage>
        <taxon>Eukaryota</taxon>
        <taxon>Fungi</taxon>
        <taxon>Dikarya</taxon>
        <taxon>Ascomycota</taxon>
        <taxon>Pezizomycotina</taxon>
        <taxon>Eurotiomycetes</taxon>
        <taxon>Eurotiomycetidae</taxon>
        <taxon>Eurotiales</taxon>
        <taxon>Aspergillaceae</taxon>
        <taxon>Penicillium</taxon>
    </lineage>
</organism>
<feature type="compositionally biased region" description="Polar residues" evidence="1">
    <location>
        <begin position="445"/>
        <end position="456"/>
    </location>
</feature>
<evidence type="ECO:0000256" key="1">
    <source>
        <dbReference type="SAM" id="MobiDB-lite"/>
    </source>
</evidence>
<feature type="domain" description="JmjC" evidence="2">
    <location>
        <begin position="171"/>
        <end position="341"/>
    </location>
</feature>
<dbReference type="EMBL" id="JAPWDS010000003">
    <property type="protein sequence ID" value="KAJ5502068.1"/>
    <property type="molecule type" value="Genomic_DNA"/>
</dbReference>
<dbReference type="AlphaFoldDB" id="A0A9X0C4N7"/>
<name>A0A9X0C4N7_9EURO</name>
<dbReference type="InterPro" id="IPR041667">
    <property type="entry name" value="Cupin_8"/>
</dbReference>